<sequence length="309" mass="34232">MSRCVCVGPPAHANRPNDPKPGIYSKMQWRKGGLQAAAFPLNIKCDTEDEATEIFRVFQPWVLQNYDKPPSVFTELLTDDKVLQRLASALDSTNWIYWSVKLGGTVGIYFDGRDAMASLKAGREDRFRRAFAYSHFLDAVSAMVSTGDSMPSALYDYNPSKDPSNAAAIHQVAITHRTSLSHPQPAPSSPAPSPTTVTLTPTPASPSSVHITVSSFIGSQSQAIPETPTRRRVAVSRQGTPIRETREAPRLGNWLRRYLEAHGYDADDVSEIEGIVLKCTGVEQFIGNMQQFLSVSDEILHFMWDMQNM</sequence>
<keyword evidence="3" id="KW-1185">Reference proteome</keyword>
<proteinExistence type="predicted"/>
<evidence type="ECO:0000256" key="1">
    <source>
        <dbReference type="SAM" id="MobiDB-lite"/>
    </source>
</evidence>
<evidence type="ECO:0000313" key="3">
    <source>
        <dbReference type="Proteomes" id="UP001498398"/>
    </source>
</evidence>
<gene>
    <name evidence="2" type="ORF">VKT23_012388</name>
</gene>
<reference evidence="2 3" key="1">
    <citation type="submission" date="2024-01" db="EMBL/GenBank/DDBJ databases">
        <title>A draft genome for the cacao thread blight pathogen Marasmiellus scandens.</title>
        <authorList>
            <person name="Baruah I.K."/>
            <person name="Leung J."/>
            <person name="Bukari Y."/>
            <person name="Amoako-Attah I."/>
            <person name="Meinhardt L.W."/>
            <person name="Bailey B.A."/>
            <person name="Cohen S.P."/>
        </authorList>
    </citation>
    <scope>NUCLEOTIDE SEQUENCE [LARGE SCALE GENOMIC DNA]</scope>
    <source>
        <strain evidence="2 3">GH-19</strain>
    </source>
</reference>
<dbReference type="Proteomes" id="UP001498398">
    <property type="component" value="Unassembled WGS sequence"/>
</dbReference>
<comment type="caution">
    <text evidence="2">The sequence shown here is derived from an EMBL/GenBank/DDBJ whole genome shotgun (WGS) entry which is preliminary data.</text>
</comment>
<feature type="compositionally biased region" description="Low complexity" evidence="1">
    <location>
        <begin position="194"/>
        <end position="206"/>
    </location>
</feature>
<feature type="region of interest" description="Disordered" evidence="1">
    <location>
        <begin position="220"/>
        <end position="240"/>
    </location>
</feature>
<organism evidence="2 3">
    <name type="scientific">Marasmiellus scandens</name>
    <dbReference type="NCBI Taxonomy" id="2682957"/>
    <lineage>
        <taxon>Eukaryota</taxon>
        <taxon>Fungi</taxon>
        <taxon>Dikarya</taxon>
        <taxon>Basidiomycota</taxon>
        <taxon>Agaricomycotina</taxon>
        <taxon>Agaricomycetes</taxon>
        <taxon>Agaricomycetidae</taxon>
        <taxon>Agaricales</taxon>
        <taxon>Marasmiineae</taxon>
        <taxon>Omphalotaceae</taxon>
        <taxon>Marasmiellus</taxon>
    </lineage>
</organism>
<protein>
    <submittedName>
        <fullName evidence="2">Uncharacterized protein</fullName>
    </submittedName>
</protein>
<accession>A0ABR1JAK5</accession>
<feature type="compositionally biased region" description="Pro residues" evidence="1">
    <location>
        <begin position="184"/>
        <end position="193"/>
    </location>
</feature>
<feature type="region of interest" description="Disordered" evidence="1">
    <location>
        <begin position="177"/>
        <end position="206"/>
    </location>
</feature>
<dbReference type="EMBL" id="JBANRG010000030">
    <property type="protein sequence ID" value="KAK7451709.1"/>
    <property type="molecule type" value="Genomic_DNA"/>
</dbReference>
<evidence type="ECO:0000313" key="2">
    <source>
        <dbReference type="EMBL" id="KAK7451709.1"/>
    </source>
</evidence>
<name>A0ABR1JAK5_9AGAR</name>